<name>A0A139BNI1_9PROT</name>
<comment type="caution">
    <text evidence="1">The sequence shown here is derived from an EMBL/GenBank/DDBJ whole genome shotgun (WGS) entry which is preliminary data.</text>
</comment>
<evidence type="ECO:0000313" key="1">
    <source>
        <dbReference type="EMBL" id="KXS30373.1"/>
    </source>
</evidence>
<proteinExistence type="predicted"/>
<gene>
    <name evidence="1" type="ORF">AWT59_3501</name>
</gene>
<evidence type="ECO:0000313" key="2">
    <source>
        <dbReference type="Proteomes" id="UP000070578"/>
    </source>
</evidence>
<dbReference type="AlphaFoldDB" id="A0A139BNI1"/>
<dbReference type="EMBL" id="LSLI01000300">
    <property type="protein sequence ID" value="KXS30373.1"/>
    <property type="molecule type" value="Genomic_DNA"/>
</dbReference>
<reference evidence="1 2" key="1">
    <citation type="submission" date="2016-02" db="EMBL/GenBank/DDBJ databases">
        <authorList>
            <person name="Wen L."/>
            <person name="He K."/>
            <person name="Yang H."/>
        </authorList>
    </citation>
    <scope>NUCLEOTIDE SEQUENCE [LARGE SCALE GENOMIC DNA]</scope>
    <source>
        <strain evidence="1">ShG14-8</strain>
    </source>
</reference>
<feature type="non-terminal residue" evidence="1">
    <location>
        <position position="49"/>
    </location>
</feature>
<accession>A0A139BNI1</accession>
<dbReference type="Proteomes" id="UP000070578">
    <property type="component" value="Unassembled WGS sequence"/>
</dbReference>
<protein>
    <submittedName>
        <fullName evidence="1">Uncharacterized protein</fullName>
    </submittedName>
</protein>
<sequence length="49" mass="5141">MAGSFPATAAQVLYQDSPAESTTAIVSRSEPNLITVSGRKIKRIYGAEG</sequence>
<organism evidence="1 2">
    <name type="scientific">Candidatus Gallionella acididurans</name>
    <dbReference type="NCBI Taxonomy" id="1796491"/>
    <lineage>
        <taxon>Bacteria</taxon>
        <taxon>Pseudomonadati</taxon>
        <taxon>Pseudomonadota</taxon>
        <taxon>Betaproteobacteria</taxon>
        <taxon>Nitrosomonadales</taxon>
        <taxon>Gallionellaceae</taxon>
        <taxon>Gallionella</taxon>
    </lineage>
</organism>
<reference evidence="1 2" key="2">
    <citation type="submission" date="2016-03" db="EMBL/GenBank/DDBJ databases">
        <title>New uncultured bacterium of the family Gallionellaceae from acid mine drainage: description and reconstruction of genome based on metagenomic analysis of microbial community.</title>
        <authorList>
            <person name="Kadnikov V."/>
            <person name="Ivasenko D."/>
            <person name="Beletsky A."/>
            <person name="Mardanov A."/>
            <person name="Danilova E."/>
            <person name="Pimenov N."/>
            <person name="Karnachuk O."/>
            <person name="Ravin N."/>
        </authorList>
    </citation>
    <scope>NUCLEOTIDE SEQUENCE [LARGE SCALE GENOMIC DNA]</scope>
    <source>
        <strain evidence="1">ShG14-8</strain>
    </source>
</reference>